<dbReference type="PANTHER" id="PTHR33223:SF6">
    <property type="entry name" value="CCHC-TYPE DOMAIN-CONTAINING PROTEIN"/>
    <property type="match status" value="1"/>
</dbReference>
<dbReference type="AlphaFoldDB" id="A0A1Y1WS38"/>
<name>A0A1Y1WS38_9FUNG</name>
<gene>
    <name evidence="1" type="ORF">BCR32DRAFT_304343</name>
</gene>
<dbReference type="OrthoDB" id="10410195at2759"/>
<proteinExistence type="predicted"/>
<evidence type="ECO:0000313" key="1">
    <source>
        <dbReference type="EMBL" id="ORX75934.1"/>
    </source>
</evidence>
<reference evidence="1 2" key="2">
    <citation type="submission" date="2016-08" db="EMBL/GenBank/DDBJ databases">
        <title>Pervasive Adenine N6-methylation of Active Genes in Fungi.</title>
        <authorList>
            <consortium name="DOE Joint Genome Institute"/>
            <person name="Mondo S.J."/>
            <person name="Dannebaum R.O."/>
            <person name="Kuo R.C."/>
            <person name="Labutti K."/>
            <person name="Haridas S."/>
            <person name="Kuo A."/>
            <person name="Salamov A."/>
            <person name="Ahrendt S.R."/>
            <person name="Lipzen A."/>
            <person name="Sullivan W."/>
            <person name="Andreopoulos W.B."/>
            <person name="Clum A."/>
            <person name="Lindquist E."/>
            <person name="Daum C."/>
            <person name="Ramamoorthy G.K."/>
            <person name="Gryganskyi A."/>
            <person name="Culley D."/>
            <person name="Magnuson J.K."/>
            <person name="James T.Y."/>
            <person name="O'Malley M.A."/>
            <person name="Stajich J.E."/>
            <person name="Spatafora J.W."/>
            <person name="Visel A."/>
            <person name="Grigoriev I.V."/>
        </authorList>
    </citation>
    <scope>NUCLEOTIDE SEQUENCE [LARGE SCALE GENOMIC DNA]</scope>
    <source>
        <strain evidence="1 2">S4</strain>
    </source>
</reference>
<evidence type="ECO:0008006" key="3">
    <source>
        <dbReference type="Google" id="ProtNLM"/>
    </source>
</evidence>
<reference evidence="1 2" key="1">
    <citation type="submission" date="2016-08" db="EMBL/GenBank/DDBJ databases">
        <title>A Parts List for Fungal Cellulosomes Revealed by Comparative Genomics.</title>
        <authorList>
            <consortium name="DOE Joint Genome Institute"/>
            <person name="Haitjema C.H."/>
            <person name="Gilmore S.P."/>
            <person name="Henske J.K."/>
            <person name="Solomon K.V."/>
            <person name="De Groot R."/>
            <person name="Kuo A."/>
            <person name="Mondo S.J."/>
            <person name="Salamov A.A."/>
            <person name="Labutti K."/>
            <person name="Zhao Z."/>
            <person name="Chiniquy J."/>
            <person name="Barry K."/>
            <person name="Brewer H.M."/>
            <person name="Purvine S.O."/>
            <person name="Wright A.T."/>
            <person name="Boxma B."/>
            <person name="Van Alen T."/>
            <person name="Hackstein J.H."/>
            <person name="Baker S.E."/>
            <person name="Grigoriev I.V."/>
            <person name="O'Malley M.A."/>
        </authorList>
    </citation>
    <scope>NUCLEOTIDE SEQUENCE [LARGE SCALE GENOMIC DNA]</scope>
    <source>
        <strain evidence="1 2">S4</strain>
    </source>
</reference>
<dbReference type="EMBL" id="MCFG01000328">
    <property type="protein sequence ID" value="ORX75934.1"/>
    <property type="molecule type" value="Genomic_DNA"/>
</dbReference>
<keyword evidence="2" id="KW-1185">Reference proteome</keyword>
<protein>
    <recommendedName>
        <fullName evidence="3">Retrotransposon gag domain-containing protein</fullName>
    </recommendedName>
</protein>
<organism evidence="1 2">
    <name type="scientific">Anaeromyces robustus</name>
    <dbReference type="NCBI Taxonomy" id="1754192"/>
    <lineage>
        <taxon>Eukaryota</taxon>
        <taxon>Fungi</taxon>
        <taxon>Fungi incertae sedis</taxon>
        <taxon>Chytridiomycota</taxon>
        <taxon>Chytridiomycota incertae sedis</taxon>
        <taxon>Neocallimastigomycetes</taxon>
        <taxon>Neocallimastigales</taxon>
        <taxon>Neocallimastigaceae</taxon>
        <taxon>Anaeromyces</taxon>
    </lineage>
</organism>
<accession>A0A1Y1WS38</accession>
<sequence length="283" mass="33722">MENSTKVITFNRLPILGGDKISFDEWYFSFERWCKSNNIENNEKIEYLISLTTNTARTIVYNSLNKTIPDDYEEIIKNLKEHYRRSTSKNAKLLELSTITIRKDEKISDFDVRFNSLCNQIKLNLNDQVIASYYINAFRNWSKIYEALLEEEPSTLQEAMKITSKKGKIFDLLEENKNKNKNSLNIPRKSTNNHNNKNEIKTFKNNQYNNYRNYNNNYKSEFIPTTNLRNNNNKNNVNYNNNYNNNYHTNYPNPPLRIMKKLKVKQLIITKKQKNKNPLEKEI</sequence>
<comment type="caution">
    <text evidence="1">The sequence shown here is derived from an EMBL/GenBank/DDBJ whole genome shotgun (WGS) entry which is preliminary data.</text>
</comment>
<evidence type="ECO:0000313" key="2">
    <source>
        <dbReference type="Proteomes" id="UP000193944"/>
    </source>
</evidence>
<dbReference type="PANTHER" id="PTHR33223">
    <property type="entry name" value="CCHC-TYPE DOMAIN-CONTAINING PROTEIN"/>
    <property type="match status" value="1"/>
</dbReference>
<dbReference type="Proteomes" id="UP000193944">
    <property type="component" value="Unassembled WGS sequence"/>
</dbReference>